<gene>
    <name evidence="1" type="ORF">S12H4_48039</name>
</gene>
<accession>X1UBN3</accession>
<name>X1UBN3_9ZZZZ</name>
<feature type="non-terminal residue" evidence="1">
    <location>
        <position position="1"/>
    </location>
</feature>
<organism evidence="1">
    <name type="scientific">marine sediment metagenome</name>
    <dbReference type="NCBI Taxonomy" id="412755"/>
    <lineage>
        <taxon>unclassified sequences</taxon>
        <taxon>metagenomes</taxon>
        <taxon>ecological metagenomes</taxon>
    </lineage>
</organism>
<protein>
    <submittedName>
        <fullName evidence="1">Uncharacterized protein</fullName>
    </submittedName>
</protein>
<proteinExistence type="predicted"/>
<sequence>AWNPSITGSKSEDTMLATSDGPLLLSKPIIFPQLKTKIGGDYIFIRPDILEK</sequence>
<reference evidence="1" key="1">
    <citation type="journal article" date="2014" name="Front. Microbiol.">
        <title>High frequency of phylogenetically diverse reductive dehalogenase-homologous genes in deep subseafloor sedimentary metagenomes.</title>
        <authorList>
            <person name="Kawai M."/>
            <person name="Futagami T."/>
            <person name="Toyoda A."/>
            <person name="Takaki Y."/>
            <person name="Nishi S."/>
            <person name="Hori S."/>
            <person name="Arai W."/>
            <person name="Tsubouchi T."/>
            <person name="Morono Y."/>
            <person name="Uchiyama I."/>
            <person name="Ito T."/>
            <person name="Fujiyama A."/>
            <person name="Inagaki F."/>
            <person name="Takami H."/>
        </authorList>
    </citation>
    <scope>NUCLEOTIDE SEQUENCE</scope>
    <source>
        <strain evidence="1">Expedition CK06-06</strain>
    </source>
</reference>
<comment type="caution">
    <text evidence="1">The sequence shown here is derived from an EMBL/GenBank/DDBJ whole genome shotgun (WGS) entry which is preliminary data.</text>
</comment>
<dbReference type="EMBL" id="BARW01029975">
    <property type="protein sequence ID" value="GAJ14933.1"/>
    <property type="molecule type" value="Genomic_DNA"/>
</dbReference>
<dbReference type="AlphaFoldDB" id="X1UBN3"/>
<evidence type="ECO:0000313" key="1">
    <source>
        <dbReference type="EMBL" id="GAJ14933.1"/>
    </source>
</evidence>